<organism evidence="1">
    <name type="scientific">Chromera velia CCMP2878</name>
    <dbReference type="NCBI Taxonomy" id="1169474"/>
    <lineage>
        <taxon>Eukaryota</taxon>
        <taxon>Sar</taxon>
        <taxon>Alveolata</taxon>
        <taxon>Colpodellida</taxon>
        <taxon>Chromeraceae</taxon>
        <taxon>Chromera</taxon>
    </lineage>
</organism>
<evidence type="ECO:0000313" key="1">
    <source>
        <dbReference type="EMBL" id="CEM45345.1"/>
    </source>
</evidence>
<dbReference type="VEuPathDB" id="CryptoDB:Cvel_29098"/>
<protein>
    <submittedName>
        <fullName evidence="1">Uncharacterized protein</fullName>
    </submittedName>
</protein>
<proteinExistence type="predicted"/>
<sequence>MQKAKEIFAEFPDLQIVEGTHLLGGHVGTPDAYREKWVQEKDLVKERAKNVERVATAAESAPHEAYAAYSKSL</sequence>
<dbReference type="AlphaFoldDB" id="A0A0G4HMG0"/>
<gene>
    <name evidence="1" type="ORF">Cvel_29098</name>
</gene>
<dbReference type="EMBL" id="CDMZ01003161">
    <property type="protein sequence ID" value="CEM45345.1"/>
    <property type="molecule type" value="Genomic_DNA"/>
</dbReference>
<accession>A0A0G4HMG0</accession>
<name>A0A0G4HMG0_9ALVE</name>
<reference evidence="1" key="1">
    <citation type="submission" date="2014-11" db="EMBL/GenBank/DDBJ databases">
        <authorList>
            <person name="Otto D Thomas"/>
            <person name="Naeem Raeece"/>
        </authorList>
    </citation>
    <scope>NUCLEOTIDE SEQUENCE</scope>
</reference>